<dbReference type="EMBL" id="JAUIRO010000009">
    <property type="protein sequence ID" value="KAK0701748.1"/>
    <property type="molecule type" value="Genomic_DNA"/>
</dbReference>
<dbReference type="AlphaFoldDB" id="A0AA40DJ22"/>
<dbReference type="InterPro" id="IPR036291">
    <property type="entry name" value="NAD(P)-bd_dom_sf"/>
</dbReference>
<evidence type="ECO:0008006" key="4">
    <source>
        <dbReference type="Google" id="ProtNLM"/>
    </source>
</evidence>
<feature type="region of interest" description="Disordered" evidence="1">
    <location>
        <begin position="31"/>
        <end position="76"/>
    </location>
</feature>
<feature type="compositionally biased region" description="Basic and acidic residues" evidence="1">
    <location>
        <begin position="458"/>
        <end position="471"/>
    </location>
</feature>
<reference evidence="2" key="1">
    <citation type="submission" date="2023-06" db="EMBL/GenBank/DDBJ databases">
        <title>Genome-scale phylogeny and comparative genomics of the fungal order Sordariales.</title>
        <authorList>
            <consortium name="Lawrence Berkeley National Laboratory"/>
            <person name="Hensen N."/>
            <person name="Bonometti L."/>
            <person name="Westerberg I."/>
            <person name="Brannstrom I.O."/>
            <person name="Guillou S."/>
            <person name="Cros-Aarteil S."/>
            <person name="Calhoun S."/>
            <person name="Haridas S."/>
            <person name="Kuo A."/>
            <person name="Mondo S."/>
            <person name="Pangilinan J."/>
            <person name="Riley R."/>
            <person name="LaButti K."/>
            <person name="Andreopoulos B."/>
            <person name="Lipzen A."/>
            <person name="Chen C."/>
            <person name="Yanf M."/>
            <person name="Daum C."/>
            <person name="Ng V."/>
            <person name="Clum A."/>
            <person name="Steindorff A."/>
            <person name="Ohm R."/>
            <person name="Martin F."/>
            <person name="Silar P."/>
            <person name="Natvig D."/>
            <person name="Lalanne C."/>
            <person name="Gautier V."/>
            <person name="Ament-velasquez S.L."/>
            <person name="Kruys A."/>
            <person name="Hutchinson M.I."/>
            <person name="Powell A.J."/>
            <person name="Barry K."/>
            <person name="Miller A.N."/>
            <person name="Grigoriev I.V."/>
            <person name="Debuchy R."/>
            <person name="Gladieux P."/>
            <person name="Thoren M.H."/>
            <person name="Johannesson H."/>
        </authorList>
    </citation>
    <scope>NUCLEOTIDE SEQUENCE</scope>
    <source>
        <strain evidence="2">SMH2392-1A</strain>
    </source>
</reference>
<dbReference type="GeneID" id="85330176"/>
<dbReference type="Pfam" id="PF08643">
    <property type="entry name" value="DUF1776"/>
    <property type="match status" value="2"/>
</dbReference>
<protein>
    <recommendedName>
        <fullName evidence="4">DUF1776-domain-containing protein</fullName>
    </recommendedName>
</protein>
<dbReference type="RefSeq" id="XP_060289412.1">
    <property type="nucleotide sequence ID" value="XM_060446906.1"/>
</dbReference>
<proteinExistence type="predicted"/>
<dbReference type="PANTHER" id="PTHR43313:SF1">
    <property type="entry name" value="3BETA-HYDROXYSTEROID DEHYDROGENASE DHS-16"/>
    <property type="match status" value="1"/>
</dbReference>
<evidence type="ECO:0000313" key="3">
    <source>
        <dbReference type="Proteomes" id="UP001172101"/>
    </source>
</evidence>
<evidence type="ECO:0000256" key="1">
    <source>
        <dbReference type="SAM" id="MobiDB-lite"/>
    </source>
</evidence>
<comment type="caution">
    <text evidence="2">The sequence shown here is derived from an EMBL/GenBank/DDBJ whole genome shotgun (WGS) entry which is preliminary data.</text>
</comment>
<dbReference type="SUPFAM" id="SSF51735">
    <property type="entry name" value="NAD(P)-binding Rossmann-fold domains"/>
    <property type="match status" value="1"/>
</dbReference>
<accession>A0AA40DJ22</accession>
<feature type="region of interest" description="Disordered" evidence="1">
    <location>
        <begin position="420"/>
        <end position="471"/>
    </location>
</feature>
<organism evidence="2 3">
    <name type="scientific">Lasiosphaeria miniovina</name>
    <dbReference type="NCBI Taxonomy" id="1954250"/>
    <lineage>
        <taxon>Eukaryota</taxon>
        <taxon>Fungi</taxon>
        <taxon>Dikarya</taxon>
        <taxon>Ascomycota</taxon>
        <taxon>Pezizomycotina</taxon>
        <taxon>Sordariomycetes</taxon>
        <taxon>Sordariomycetidae</taxon>
        <taxon>Sordariales</taxon>
        <taxon>Lasiosphaeriaceae</taxon>
        <taxon>Lasiosphaeria</taxon>
    </lineage>
</organism>
<dbReference type="PANTHER" id="PTHR43313">
    <property type="entry name" value="SHORT-CHAIN DEHYDROGENASE/REDUCTASE FAMILY 9C"/>
    <property type="match status" value="1"/>
</dbReference>
<gene>
    <name evidence="2" type="ORF">B0T26DRAFT_795320</name>
</gene>
<evidence type="ECO:0000313" key="2">
    <source>
        <dbReference type="EMBL" id="KAK0701748.1"/>
    </source>
</evidence>
<dbReference type="Proteomes" id="UP001172101">
    <property type="component" value="Unassembled WGS sequence"/>
</dbReference>
<feature type="compositionally biased region" description="Polar residues" evidence="1">
    <location>
        <begin position="420"/>
        <end position="432"/>
    </location>
</feature>
<keyword evidence="3" id="KW-1185">Reference proteome</keyword>
<feature type="compositionally biased region" description="Polar residues" evidence="1">
    <location>
        <begin position="48"/>
        <end position="57"/>
    </location>
</feature>
<dbReference type="Gene3D" id="3.40.50.720">
    <property type="entry name" value="NAD(P)-binding Rossmann-like Domain"/>
    <property type="match status" value="1"/>
</dbReference>
<dbReference type="InterPro" id="IPR013952">
    <property type="entry name" value="DUF1776_fun"/>
</dbReference>
<sequence>MKKNGGSVACKDDLDGSEHCAEGAFALETGEGSAIKAEDSSMKADSGMTKNGSTNGRMASLRPPPPPSPPPAFAKPSSTLESLQAWFSRHKFITAVVVLATGTVVYRSYRSSVLRRKTRRARRSRDGGRVEVVLVAGSPALPLTRSLSWDLERKDFIVFVVSNGPEDNVLIQGLARQDIKSLSMDITDPPSAGGTIERFASYLQSHHAAIPQGKRHHLSLKGVILIPSLNYQTSPIATIPPSSFADLFNTHLLQPILTIQAFLPLLTARLGPSHSEKLSPKVLVLTPSIISSINPPFHAPEATICSALSAFTEVLAAELRPLAIPTTIWPDTVRHTYGRNFVNQSGSAISTGRIGGLRGSSLRDLHNAVFDVLEGSDTSATMRVGLGSSVYGFVGRFVPRGLVAWMMAIRKADELAAWQSSGPSSLHNSPRSPRSIMGSSGESETGGDENQESFVAVPEHHVGESHVCKEG</sequence>
<name>A0AA40DJ22_9PEZI</name>
<feature type="compositionally biased region" description="Pro residues" evidence="1">
    <location>
        <begin position="62"/>
        <end position="73"/>
    </location>
</feature>